<evidence type="ECO:0000313" key="10">
    <source>
        <dbReference type="Proteomes" id="UP000305539"/>
    </source>
</evidence>
<dbReference type="OrthoDB" id="9812221at2"/>
<proteinExistence type="predicted"/>
<dbReference type="PROSITE" id="PS50850">
    <property type="entry name" value="MFS"/>
    <property type="match status" value="1"/>
</dbReference>
<name>A0A4U1I139_9BURK</name>
<dbReference type="GO" id="GO:0022857">
    <property type="term" value="F:transmembrane transporter activity"/>
    <property type="evidence" value="ECO:0007669"/>
    <property type="project" value="InterPro"/>
</dbReference>
<keyword evidence="3" id="KW-1003">Cell membrane</keyword>
<protein>
    <submittedName>
        <fullName evidence="9">MFS transporter</fullName>
    </submittedName>
</protein>
<evidence type="ECO:0000256" key="2">
    <source>
        <dbReference type="ARBA" id="ARBA00022448"/>
    </source>
</evidence>
<feature type="transmembrane region" description="Helical" evidence="7">
    <location>
        <begin position="315"/>
        <end position="338"/>
    </location>
</feature>
<comment type="caution">
    <text evidence="9">The sequence shown here is derived from an EMBL/GenBank/DDBJ whole genome shotgun (WGS) entry which is preliminary data.</text>
</comment>
<evidence type="ECO:0000256" key="7">
    <source>
        <dbReference type="SAM" id="Phobius"/>
    </source>
</evidence>
<keyword evidence="2" id="KW-0813">Transport</keyword>
<accession>A0A4U1I139</accession>
<reference evidence="9 10" key="1">
    <citation type="submission" date="2019-04" db="EMBL/GenBank/DDBJ databases">
        <title>Trinickia sp. 7GSK02, isolated from subtropical forest soil.</title>
        <authorList>
            <person name="Gao Z.-H."/>
            <person name="Qiu L.-H."/>
        </authorList>
    </citation>
    <scope>NUCLEOTIDE SEQUENCE [LARGE SCALE GENOMIC DNA]</scope>
    <source>
        <strain evidence="9 10">7GSK02</strain>
    </source>
</reference>
<dbReference type="PANTHER" id="PTHR23517:SF3">
    <property type="entry name" value="INTEGRAL MEMBRANE TRANSPORT PROTEIN"/>
    <property type="match status" value="1"/>
</dbReference>
<evidence type="ECO:0000259" key="8">
    <source>
        <dbReference type="PROSITE" id="PS50850"/>
    </source>
</evidence>
<dbReference type="RefSeq" id="WP_136896757.1">
    <property type="nucleotide sequence ID" value="NZ_SWJE01000010.1"/>
</dbReference>
<dbReference type="InterPro" id="IPR011701">
    <property type="entry name" value="MFS"/>
</dbReference>
<feature type="transmembrane region" description="Helical" evidence="7">
    <location>
        <begin position="292"/>
        <end position="309"/>
    </location>
</feature>
<feature type="transmembrane region" description="Helical" evidence="7">
    <location>
        <begin position="219"/>
        <end position="241"/>
    </location>
</feature>
<keyword evidence="4 7" id="KW-0812">Transmembrane</keyword>
<feature type="transmembrane region" description="Helical" evidence="7">
    <location>
        <begin position="90"/>
        <end position="108"/>
    </location>
</feature>
<feature type="transmembrane region" description="Helical" evidence="7">
    <location>
        <begin position="59"/>
        <end position="78"/>
    </location>
</feature>
<feature type="transmembrane region" description="Helical" evidence="7">
    <location>
        <begin position="384"/>
        <end position="404"/>
    </location>
</feature>
<gene>
    <name evidence="9" type="ORF">FAZ69_19705</name>
</gene>
<dbReference type="InterPro" id="IPR036259">
    <property type="entry name" value="MFS_trans_sf"/>
</dbReference>
<dbReference type="Proteomes" id="UP000305539">
    <property type="component" value="Unassembled WGS sequence"/>
</dbReference>
<feature type="transmembrane region" description="Helical" evidence="7">
    <location>
        <begin position="148"/>
        <end position="167"/>
    </location>
</feature>
<evidence type="ECO:0000256" key="1">
    <source>
        <dbReference type="ARBA" id="ARBA00004651"/>
    </source>
</evidence>
<comment type="subcellular location">
    <subcellularLocation>
        <location evidence="1">Cell membrane</location>
        <topology evidence="1">Multi-pass membrane protein</topology>
    </subcellularLocation>
</comment>
<dbReference type="CDD" id="cd17473">
    <property type="entry name" value="MFS_arabinose_efflux_permease_like"/>
    <property type="match status" value="1"/>
</dbReference>
<dbReference type="InterPro" id="IPR020846">
    <property type="entry name" value="MFS_dom"/>
</dbReference>
<dbReference type="AlphaFoldDB" id="A0A4U1I139"/>
<feature type="transmembrane region" description="Helical" evidence="7">
    <location>
        <begin position="261"/>
        <end position="283"/>
    </location>
</feature>
<dbReference type="InterPro" id="IPR005829">
    <property type="entry name" value="Sugar_transporter_CS"/>
</dbReference>
<feature type="transmembrane region" description="Helical" evidence="7">
    <location>
        <begin position="179"/>
        <end position="198"/>
    </location>
</feature>
<evidence type="ECO:0000256" key="4">
    <source>
        <dbReference type="ARBA" id="ARBA00022692"/>
    </source>
</evidence>
<feature type="transmembrane region" description="Helical" evidence="7">
    <location>
        <begin position="114"/>
        <end position="136"/>
    </location>
</feature>
<dbReference type="InterPro" id="IPR050171">
    <property type="entry name" value="MFS_Transporters"/>
</dbReference>
<dbReference type="PANTHER" id="PTHR23517">
    <property type="entry name" value="RESISTANCE PROTEIN MDTM, PUTATIVE-RELATED-RELATED"/>
    <property type="match status" value="1"/>
</dbReference>
<dbReference type="GO" id="GO:0005886">
    <property type="term" value="C:plasma membrane"/>
    <property type="evidence" value="ECO:0007669"/>
    <property type="project" value="UniProtKB-SubCell"/>
</dbReference>
<dbReference type="EMBL" id="SWJE01000010">
    <property type="protein sequence ID" value="TKC86864.1"/>
    <property type="molecule type" value="Genomic_DNA"/>
</dbReference>
<dbReference type="Gene3D" id="1.20.1250.20">
    <property type="entry name" value="MFS general substrate transporter like domains"/>
    <property type="match status" value="1"/>
</dbReference>
<feature type="transmembrane region" description="Helical" evidence="7">
    <location>
        <begin position="20"/>
        <end position="39"/>
    </location>
</feature>
<sequence length="410" mass="42944">MHVQTERRGAAPSHREATFFHAFILLSTVICGTLAPTVIGPVLPQIQHYFANVPGIETLVPVIVTMPMLVLGALAVVIGAISDKVGRKRVLVGALVLYAAAGTAPIYLDSIYAILASRALVGLAEAAVMTVSTSFIGDYFSGARRDRYASLQTTFASVSAFTFNLLGGMLGEHGWRTPFIAYALPLLLAPFVQACIWDTRRTADGAAPAAVAGGDEPEFNAWLLALICAVAFAVGVVFMIVPVHLSFMLVELGTRAPNQIGLAYAMNSAGVILGTATFGWVLVSRLSVLQQLVAGFAICGVGFVTMGAAHDYASLALGGAINGLGCGVVLPALISWGLRSLPFARRGFGTGAFTAAQFVGYFCSPLFVMPMVGHFGSRFAVVEGWGAALVVLALAAFAASRLGMRRLKLS</sequence>
<dbReference type="Pfam" id="PF07690">
    <property type="entry name" value="MFS_1"/>
    <property type="match status" value="1"/>
</dbReference>
<dbReference type="PROSITE" id="PS00216">
    <property type="entry name" value="SUGAR_TRANSPORT_1"/>
    <property type="match status" value="1"/>
</dbReference>
<organism evidence="9 10">
    <name type="scientific">Trinickia terrae</name>
    <dbReference type="NCBI Taxonomy" id="2571161"/>
    <lineage>
        <taxon>Bacteria</taxon>
        <taxon>Pseudomonadati</taxon>
        <taxon>Pseudomonadota</taxon>
        <taxon>Betaproteobacteria</taxon>
        <taxon>Burkholderiales</taxon>
        <taxon>Burkholderiaceae</taxon>
        <taxon>Trinickia</taxon>
    </lineage>
</organism>
<evidence type="ECO:0000256" key="3">
    <source>
        <dbReference type="ARBA" id="ARBA00022475"/>
    </source>
</evidence>
<evidence type="ECO:0000256" key="5">
    <source>
        <dbReference type="ARBA" id="ARBA00022989"/>
    </source>
</evidence>
<feature type="domain" description="Major facilitator superfamily (MFS) profile" evidence="8">
    <location>
        <begin position="20"/>
        <end position="401"/>
    </location>
</feature>
<keyword evidence="10" id="KW-1185">Reference proteome</keyword>
<evidence type="ECO:0000256" key="6">
    <source>
        <dbReference type="ARBA" id="ARBA00023136"/>
    </source>
</evidence>
<dbReference type="SUPFAM" id="SSF103473">
    <property type="entry name" value="MFS general substrate transporter"/>
    <property type="match status" value="1"/>
</dbReference>
<keyword evidence="6 7" id="KW-0472">Membrane</keyword>
<feature type="transmembrane region" description="Helical" evidence="7">
    <location>
        <begin position="350"/>
        <end position="372"/>
    </location>
</feature>
<evidence type="ECO:0000313" key="9">
    <source>
        <dbReference type="EMBL" id="TKC86864.1"/>
    </source>
</evidence>
<keyword evidence="5 7" id="KW-1133">Transmembrane helix</keyword>